<dbReference type="Pfam" id="PF19732">
    <property type="entry name" value="SpoIIE_N"/>
    <property type="match status" value="1"/>
</dbReference>
<dbReference type="AlphaFoldDB" id="A0A9D2L733"/>
<dbReference type="EMBL" id="DWYS01000054">
    <property type="protein sequence ID" value="HJB07096.1"/>
    <property type="molecule type" value="Genomic_DNA"/>
</dbReference>
<dbReference type="SUPFAM" id="SSF81606">
    <property type="entry name" value="PP2C-like"/>
    <property type="match status" value="1"/>
</dbReference>
<sequence length="473" mass="52968">MFMKRNPGQKICDVNYFTARRLEDMADSLGRLARAFDSQELGGRMLTAQEGLAAMETSAAMVCGDCSRCSLLSESSREDGYYLYYLLRTFEQKGRIETRDMPQMFQDSCRRKERYLNQLNRNLGRASMNLSWKSRFLESRDAVMVQFRELAGILEEFSRQLDQARDVTEEYEGDLRKLFRRSHMSIRNLLVLEYENGQREVYLTVCTTNGRCVTATDASSLLELVLKKGTWSPAKDSRTLITRQYSTVRFLEDGSYRMLCGVSRIPKCGERLSGDNYTFFESRGSQVVLSLSDGMGCGEQADRESSQTVELTQQLIEAGFSPRAALKLVNTVLLLAAREQHPATMDLCCVDLHTGVMESMKMGAAPAFLMGEDGVEILESGEAPVGILSDVQPEILSKKMWDGNRIVLVSDGVLDALPGEHKEEVLKEYLESLAECSPQELADQITAFASSFVPAARDDMTALVGALLKREAS</sequence>
<reference evidence="4" key="2">
    <citation type="submission" date="2021-04" db="EMBL/GenBank/DDBJ databases">
        <authorList>
            <person name="Gilroy R."/>
        </authorList>
    </citation>
    <scope>NUCLEOTIDE SEQUENCE</scope>
    <source>
        <strain evidence="4">CHK188-4685</strain>
    </source>
</reference>
<accession>A0A9D2L733</accession>
<dbReference type="Pfam" id="PF07228">
    <property type="entry name" value="SpoIIE"/>
    <property type="match status" value="1"/>
</dbReference>
<proteinExistence type="predicted"/>
<dbReference type="InterPro" id="IPR052016">
    <property type="entry name" value="Bact_Sigma-Reg"/>
</dbReference>
<evidence type="ECO:0000313" key="4">
    <source>
        <dbReference type="EMBL" id="HJB07096.1"/>
    </source>
</evidence>
<protein>
    <submittedName>
        <fullName evidence="4">SpoIIE family protein phosphatase</fullName>
    </submittedName>
</protein>
<dbReference type="PANTHER" id="PTHR43156">
    <property type="entry name" value="STAGE II SPORULATION PROTEIN E-RELATED"/>
    <property type="match status" value="1"/>
</dbReference>
<evidence type="ECO:0000259" key="3">
    <source>
        <dbReference type="SMART" id="SM00331"/>
    </source>
</evidence>
<evidence type="ECO:0000256" key="1">
    <source>
        <dbReference type="ARBA" id="ARBA00022801"/>
    </source>
</evidence>
<evidence type="ECO:0000313" key="5">
    <source>
        <dbReference type="Proteomes" id="UP000886804"/>
    </source>
</evidence>
<dbReference type="PANTHER" id="PTHR43156:SF2">
    <property type="entry name" value="STAGE II SPORULATION PROTEIN E"/>
    <property type="match status" value="1"/>
</dbReference>
<dbReference type="Proteomes" id="UP000886804">
    <property type="component" value="Unassembled WGS sequence"/>
</dbReference>
<reference evidence="4" key="1">
    <citation type="journal article" date="2021" name="PeerJ">
        <title>Extensive microbial diversity within the chicken gut microbiome revealed by metagenomics and culture.</title>
        <authorList>
            <person name="Gilroy R."/>
            <person name="Ravi A."/>
            <person name="Getino M."/>
            <person name="Pursley I."/>
            <person name="Horton D.L."/>
            <person name="Alikhan N.F."/>
            <person name="Baker D."/>
            <person name="Gharbi K."/>
            <person name="Hall N."/>
            <person name="Watson M."/>
            <person name="Adriaenssens E.M."/>
            <person name="Foster-Nyarko E."/>
            <person name="Jarju S."/>
            <person name="Secka A."/>
            <person name="Antonio M."/>
            <person name="Oren A."/>
            <person name="Chaudhuri R.R."/>
            <person name="La Ragione R."/>
            <person name="Hildebrand F."/>
            <person name="Pallen M.J."/>
        </authorList>
    </citation>
    <scope>NUCLEOTIDE SEQUENCE</scope>
    <source>
        <strain evidence="4">CHK188-4685</strain>
    </source>
</reference>
<feature type="domain" description="PPM-type phosphatase" evidence="3">
    <location>
        <begin position="257"/>
        <end position="467"/>
    </location>
</feature>
<keyword evidence="2" id="KW-0175">Coiled coil</keyword>
<keyword evidence="1" id="KW-0378">Hydrolase</keyword>
<dbReference type="GO" id="GO:0016791">
    <property type="term" value="F:phosphatase activity"/>
    <property type="evidence" value="ECO:0007669"/>
    <property type="project" value="TreeGrafter"/>
</dbReference>
<dbReference type="InterPro" id="IPR036457">
    <property type="entry name" value="PPM-type-like_dom_sf"/>
</dbReference>
<comment type="caution">
    <text evidence="4">The sequence shown here is derived from an EMBL/GenBank/DDBJ whole genome shotgun (WGS) entry which is preliminary data.</text>
</comment>
<dbReference type="SMART" id="SM00331">
    <property type="entry name" value="PP2C_SIG"/>
    <property type="match status" value="1"/>
</dbReference>
<organism evidence="4 5">
    <name type="scientific">Candidatus Enterocloster faecavium</name>
    <dbReference type="NCBI Taxonomy" id="2838560"/>
    <lineage>
        <taxon>Bacteria</taxon>
        <taxon>Bacillati</taxon>
        <taxon>Bacillota</taxon>
        <taxon>Clostridia</taxon>
        <taxon>Lachnospirales</taxon>
        <taxon>Lachnospiraceae</taxon>
        <taxon>Enterocloster</taxon>
    </lineage>
</organism>
<name>A0A9D2L733_9FIRM</name>
<dbReference type="Gene3D" id="3.60.40.10">
    <property type="entry name" value="PPM-type phosphatase domain"/>
    <property type="match status" value="1"/>
</dbReference>
<dbReference type="InterPro" id="IPR001932">
    <property type="entry name" value="PPM-type_phosphatase-like_dom"/>
</dbReference>
<dbReference type="InterPro" id="IPR045768">
    <property type="entry name" value="SpoIIE_N"/>
</dbReference>
<evidence type="ECO:0000256" key="2">
    <source>
        <dbReference type="SAM" id="Coils"/>
    </source>
</evidence>
<feature type="coiled-coil region" evidence="2">
    <location>
        <begin position="154"/>
        <end position="181"/>
    </location>
</feature>
<gene>
    <name evidence="4" type="ORF">H9716_04450</name>
</gene>